<organism evidence="2">
    <name type="scientific">marine sediment metagenome</name>
    <dbReference type="NCBI Taxonomy" id="412755"/>
    <lineage>
        <taxon>unclassified sequences</taxon>
        <taxon>metagenomes</taxon>
        <taxon>ecological metagenomes</taxon>
    </lineage>
</organism>
<dbReference type="Pfam" id="PF11977">
    <property type="entry name" value="RNase_Zc3h12a"/>
    <property type="match status" value="1"/>
</dbReference>
<dbReference type="EMBL" id="LAZR01011183">
    <property type="protein sequence ID" value="KKM62995.1"/>
    <property type="molecule type" value="Genomic_DNA"/>
</dbReference>
<proteinExistence type="predicted"/>
<dbReference type="Gene3D" id="3.40.50.11980">
    <property type="match status" value="1"/>
</dbReference>
<sequence length="136" mass="15885">MDSFYIVVDGSNVALSRRTLKKKAKIYNLELIIEYLKKLATTISINWVIVIDASLRHRIDNKTKLEQLIKTGVIAQCPKNNKADDYIIEFFKRHPENTVIISNDCFEEYNVSNLRIHRFVIMFDEVLLNPITIEIN</sequence>
<evidence type="ECO:0000313" key="2">
    <source>
        <dbReference type="EMBL" id="KKM62995.1"/>
    </source>
</evidence>
<gene>
    <name evidence="2" type="ORF">LCGC14_1516030</name>
</gene>
<feature type="domain" description="RNase NYN" evidence="1">
    <location>
        <begin position="6"/>
        <end position="119"/>
    </location>
</feature>
<reference evidence="2" key="1">
    <citation type="journal article" date="2015" name="Nature">
        <title>Complex archaea that bridge the gap between prokaryotes and eukaryotes.</title>
        <authorList>
            <person name="Spang A."/>
            <person name="Saw J.H."/>
            <person name="Jorgensen S.L."/>
            <person name="Zaremba-Niedzwiedzka K."/>
            <person name="Martijn J."/>
            <person name="Lind A.E."/>
            <person name="van Eijk R."/>
            <person name="Schleper C."/>
            <person name="Guy L."/>
            <person name="Ettema T.J."/>
        </authorList>
    </citation>
    <scope>NUCLEOTIDE SEQUENCE</scope>
</reference>
<protein>
    <recommendedName>
        <fullName evidence="1">RNase NYN domain-containing protein</fullName>
    </recommendedName>
</protein>
<dbReference type="InterPro" id="IPR021869">
    <property type="entry name" value="RNase_Zc3h12_NYN"/>
</dbReference>
<dbReference type="AlphaFoldDB" id="A0A0F9LFM9"/>
<comment type="caution">
    <text evidence="2">The sequence shown here is derived from an EMBL/GenBank/DDBJ whole genome shotgun (WGS) entry which is preliminary data.</text>
</comment>
<accession>A0A0F9LFM9</accession>
<name>A0A0F9LFM9_9ZZZZ</name>
<evidence type="ECO:0000259" key="1">
    <source>
        <dbReference type="Pfam" id="PF11977"/>
    </source>
</evidence>